<reference evidence="3" key="1">
    <citation type="journal article" date="2011" name="Genome Biol.">
        <title>Comparative genomics of the social amoebae Dictyostelium discoideum and Dictyostelium purpureum.</title>
        <authorList>
            <consortium name="US DOE Joint Genome Institute (JGI-PGF)"/>
            <person name="Sucgang R."/>
            <person name="Kuo A."/>
            <person name="Tian X."/>
            <person name="Salerno W."/>
            <person name="Parikh A."/>
            <person name="Feasley C.L."/>
            <person name="Dalin E."/>
            <person name="Tu H."/>
            <person name="Huang E."/>
            <person name="Barry K."/>
            <person name="Lindquist E."/>
            <person name="Shapiro H."/>
            <person name="Bruce D."/>
            <person name="Schmutz J."/>
            <person name="Salamov A."/>
            <person name="Fey P."/>
            <person name="Gaudet P."/>
            <person name="Anjard C."/>
            <person name="Babu M.M."/>
            <person name="Basu S."/>
            <person name="Bushmanova Y."/>
            <person name="van der Wel H."/>
            <person name="Katoh-Kurasawa M."/>
            <person name="Dinh C."/>
            <person name="Coutinho P.M."/>
            <person name="Saito T."/>
            <person name="Elias M."/>
            <person name="Schaap P."/>
            <person name="Kay R.R."/>
            <person name="Henrissat B."/>
            <person name="Eichinger L."/>
            <person name="Rivero F."/>
            <person name="Putnam N.H."/>
            <person name="West C.M."/>
            <person name="Loomis W.F."/>
            <person name="Chisholm R.L."/>
            <person name="Shaulsky G."/>
            <person name="Strassmann J.E."/>
            <person name="Queller D.C."/>
            <person name="Kuspa A."/>
            <person name="Grigoriev I.V."/>
        </authorList>
    </citation>
    <scope>NUCLEOTIDE SEQUENCE [LARGE SCALE GENOMIC DNA]</scope>
    <source>
        <strain evidence="3">QSDP1</strain>
    </source>
</reference>
<dbReference type="VEuPathDB" id="AmoebaDB:DICPUDRAFT_147472"/>
<dbReference type="Proteomes" id="UP000001064">
    <property type="component" value="Unassembled WGS sequence"/>
</dbReference>
<keyword evidence="3" id="KW-1185">Reference proteome</keyword>
<gene>
    <name evidence="2" type="ORF">DICPUDRAFT_147472</name>
</gene>
<organism evidence="2 3">
    <name type="scientific">Dictyostelium purpureum</name>
    <name type="common">Slime mold</name>
    <dbReference type="NCBI Taxonomy" id="5786"/>
    <lineage>
        <taxon>Eukaryota</taxon>
        <taxon>Amoebozoa</taxon>
        <taxon>Evosea</taxon>
        <taxon>Eumycetozoa</taxon>
        <taxon>Dictyostelia</taxon>
        <taxon>Dictyosteliales</taxon>
        <taxon>Dictyosteliaceae</taxon>
        <taxon>Dictyostelium</taxon>
    </lineage>
</organism>
<keyword evidence="1" id="KW-0812">Transmembrane</keyword>
<sequence>MKLKSLPPPKLLGFNINVLQLLQSFPNPYYFVILQLLFFYITVFFIEPSITVHFGNHSSYAQIVFPIPL</sequence>
<dbReference type="RefSeq" id="XP_003283760.1">
    <property type="nucleotide sequence ID" value="XM_003283712.1"/>
</dbReference>
<evidence type="ECO:0000313" key="3">
    <source>
        <dbReference type="Proteomes" id="UP000001064"/>
    </source>
</evidence>
<dbReference type="GeneID" id="10509631"/>
<keyword evidence="1" id="KW-1133">Transmembrane helix</keyword>
<protein>
    <submittedName>
        <fullName evidence="2">Uncharacterized protein</fullName>
    </submittedName>
</protein>
<proteinExistence type="predicted"/>
<dbReference type="InParanoid" id="F0Z8K3"/>
<dbReference type="KEGG" id="dpp:DICPUDRAFT_147472"/>
<dbReference type="AlphaFoldDB" id="F0Z8K3"/>
<evidence type="ECO:0000256" key="1">
    <source>
        <dbReference type="SAM" id="Phobius"/>
    </source>
</evidence>
<name>F0Z8K3_DICPU</name>
<dbReference type="EMBL" id="GL870952">
    <property type="protein sequence ID" value="EGC39774.1"/>
    <property type="molecule type" value="Genomic_DNA"/>
</dbReference>
<evidence type="ECO:0000313" key="2">
    <source>
        <dbReference type="EMBL" id="EGC39774.1"/>
    </source>
</evidence>
<feature type="transmembrane region" description="Helical" evidence="1">
    <location>
        <begin position="29"/>
        <end position="46"/>
    </location>
</feature>
<keyword evidence="1" id="KW-0472">Membrane</keyword>
<accession>F0Z8K3</accession>